<feature type="region of interest" description="Disordered" evidence="1">
    <location>
        <begin position="171"/>
        <end position="197"/>
    </location>
</feature>
<dbReference type="PANTHER" id="PTHR42792">
    <property type="entry name" value="FLAGELLIN"/>
    <property type="match status" value="1"/>
</dbReference>
<dbReference type="PANTHER" id="PTHR42792:SF1">
    <property type="entry name" value="FLAGELLAR HOOK-ASSOCIATED PROTEIN 3"/>
    <property type="match status" value="1"/>
</dbReference>
<dbReference type="SUPFAM" id="SSF64518">
    <property type="entry name" value="Phase 1 flagellin"/>
    <property type="match status" value="1"/>
</dbReference>
<organism evidence="3">
    <name type="scientific">marine metagenome</name>
    <dbReference type="NCBI Taxonomy" id="408172"/>
    <lineage>
        <taxon>unclassified sequences</taxon>
        <taxon>metagenomes</taxon>
        <taxon>ecological metagenomes</taxon>
    </lineage>
</organism>
<sequence length="197" mass="21487">MRATAASFGNDFRTQIAKLAERQMRVQRQIATGQRIDSPSDDPQAMRRVLDLRAELRVLNQYQDNIGKVRENSTVAYSSLNAMKKLNDRAGEIATMADASKPTEALQAYGKEINQLLEEAVRLANTKHRDVYIFSGTNSTTATYSTTRDANGDITRVTWGGNSNTSKVDIASDSTVDSNPPAEGAQGILKNSTNGAD</sequence>
<dbReference type="AlphaFoldDB" id="A0A382WH68"/>
<dbReference type="EMBL" id="UINC01159745">
    <property type="protein sequence ID" value="SVD58009.1"/>
    <property type="molecule type" value="Genomic_DNA"/>
</dbReference>
<dbReference type="Gene3D" id="1.20.1330.10">
    <property type="entry name" value="f41 fragment of flagellin, N-terminal domain"/>
    <property type="match status" value="1"/>
</dbReference>
<dbReference type="Pfam" id="PF00669">
    <property type="entry name" value="Flagellin_N"/>
    <property type="match status" value="1"/>
</dbReference>
<evidence type="ECO:0000259" key="2">
    <source>
        <dbReference type="Pfam" id="PF00669"/>
    </source>
</evidence>
<dbReference type="GO" id="GO:0005198">
    <property type="term" value="F:structural molecule activity"/>
    <property type="evidence" value="ECO:0007669"/>
    <property type="project" value="InterPro"/>
</dbReference>
<evidence type="ECO:0000256" key="1">
    <source>
        <dbReference type="SAM" id="MobiDB-lite"/>
    </source>
</evidence>
<evidence type="ECO:0000313" key="3">
    <source>
        <dbReference type="EMBL" id="SVD58009.1"/>
    </source>
</evidence>
<reference evidence="3" key="1">
    <citation type="submission" date="2018-05" db="EMBL/GenBank/DDBJ databases">
        <authorList>
            <person name="Lanie J.A."/>
            <person name="Ng W.-L."/>
            <person name="Kazmierczak K.M."/>
            <person name="Andrzejewski T.M."/>
            <person name="Davidsen T.M."/>
            <person name="Wayne K.J."/>
            <person name="Tettelin H."/>
            <person name="Glass J.I."/>
            <person name="Rusch D."/>
            <person name="Podicherti R."/>
            <person name="Tsui H.-C.T."/>
            <person name="Winkler M.E."/>
        </authorList>
    </citation>
    <scope>NUCLEOTIDE SEQUENCE</scope>
</reference>
<dbReference type="InterPro" id="IPR001492">
    <property type="entry name" value="Flagellin"/>
</dbReference>
<feature type="domain" description="Flagellin N-terminal" evidence="2">
    <location>
        <begin position="13"/>
        <end position="138"/>
    </location>
</feature>
<name>A0A382WH68_9ZZZZ</name>
<dbReference type="GO" id="GO:0009288">
    <property type="term" value="C:bacterial-type flagellum"/>
    <property type="evidence" value="ECO:0007669"/>
    <property type="project" value="InterPro"/>
</dbReference>
<dbReference type="InterPro" id="IPR001029">
    <property type="entry name" value="Flagellin_N"/>
</dbReference>
<protein>
    <recommendedName>
        <fullName evidence="2">Flagellin N-terminal domain-containing protein</fullName>
    </recommendedName>
</protein>
<gene>
    <name evidence="3" type="ORF">METZ01_LOCUS410863</name>
</gene>
<accession>A0A382WH68</accession>
<feature type="non-terminal residue" evidence="3">
    <location>
        <position position="197"/>
    </location>
</feature>
<proteinExistence type="predicted"/>